<accession>A0A2N9VR22</accession>
<dbReference type="EMBL" id="MZMT01000053">
    <property type="protein sequence ID" value="PIO41940.1"/>
    <property type="molecule type" value="Genomic_DNA"/>
</dbReference>
<reference evidence="1 2" key="1">
    <citation type="journal article" date="2017" name="Int J Environ Stud">
        <title>Does the Miocene-Pliocene relict legume Oxytropis triphylla form nitrogen-fixing nodules with a combination of bacterial strains?</title>
        <authorList>
            <person name="Safronova V."/>
            <person name="Belimov A."/>
            <person name="Sazanova A."/>
            <person name="Kuznetsova I."/>
            <person name="Popova J."/>
            <person name="Andronov E."/>
            <person name="Verkhozina A."/>
            <person name="Tikhonovich I."/>
        </authorList>
    </citation>
    <scope>NUCLEOTIDE SEQUENCE [LARGE SCALE GENOMIC DNA]</scope>
    <source>
        <strain evidence="1 2">Tri-38</strain>
    </source>
</reference>
<comment type="caution">
    <text evidence="1">The sequence shown here is derived from an EMBL/GenBank/DDBJ whole genome shotgun (WGS) entry which is preliminary data.</text>
</comment>
<dbReference type="KEGG" id="pht:BLM14_12565"/>
<sequence length="119" mass="13146">MSVLAKGNASSPVVQRLLRFIAKGPVKIVEQANREKLLLESGSHGAISIDRHAMKFALSQGLATHMNKRLSINDAGRAWLRRRECPNDPFARMRPANRCLATMHSRRASGCGPISQWAT</sequence>
<evidence type="ECO:0000313" key="2">
    <source>
        <dbReference type="Proteomes" id="UP000232163"/>
    </source>
</evidence>
<dbReference type="Proteomes" id="UP000232163">
    <property type="component" value="Unassembled WGS sequence"/>
</dbReference>
<dbReference type="AlphaFoldDB" id="A0A2N9VR22"/>
<gene>
    <name evidence="1" type="ORF">B5P45_23015</name>
</gene>
<evidence type="ECO:0000313" key="1">
    <source>
        <dbReference type="EMBL" id="PIO41940.1"/>
    </source>
</evidence>
<protein>
    <submittedName>
        <fullName evidence="1">Uncharacterized protein</fullName>
    </submittedName>
</protein>
<keyword evidence="2" id="KW-1185">Reference proteome</keyword>
<organism evidence="1 2">
    <name type="scientific">Phyllobacterium zundukense</name>
    <dbReference type="NCBI Taxonomy" id="1867719"/>
    <lineage>
        <taxon>Bacteria</taxon>
        <taxon>Pseudomonadati</taxon>
        <taxon>Pseudomonadota</taxon>
        <taxon>Alphaproteobacteria</taxon>
        <taxon>Hyphomicrobiales</taxon>
        <taxon>Phyllobacteriaceae</taxon>
        <taxon>Phyllobacterium</taxon>
    </lineage>
</organism>
<proteinExistence type="predicted"/>
<name>A0A2N9VR22_9HYPH</name>